<gene>
    <name evidence="1" type="ORF">JM93_00573</name>
</gene>
<evidence type="ECO:0008006" key="3">
    <source>
        <dbReference type="Google" id="ProtNLM"/>
    </source>
</evidence>
<name>A0A562TJP3_9HYPH</name>
<keyword evidence="2" id="KW-1185">Reference proteome</keyword>
<dbReference type="InterPro" id="IPR011006">
    <property type="entry name" value="CheY-like_superfamily"/>
</dbReference>
<dbReference type="Gene3D" id="3.40.50.2300">
    <property type="match status" value="1"/>
</dbReference>
<dbReference type="AlphaFoldDB" id="A0A562TJP3"/>
<dbReference type="RefSeq" id="WP_145340529.1">
    <property type="nucleotide sequence ID" value="NZ_SMLY01000087.1"/>
</dbReference>
<comment type="caution">
    <text evidence="1">The sequence shown here is derived from an EMBL/GenBank/DDBJ whole genome shotgun (WGS) entry which is preliminary data.</text>
</comment>
<evidence type="ECO:0000313" key="1">
    <source>
        <dbReference type="EMBL" id="TWI93020.1"/>
    </source>
</evidence>
<dbReference type="EMBL" id="VLLF01000001">
    <property type="protein sequence ID" value="TWI93020.1"/>
    <property type="molecule type" value="Genomic_DNA"/>
</dbReference>
<dbReference type="Proteomes" id="UP000320593">
    <property type="component" value="Unassembled WGS sequence"/>
</dbReference>
<reference evidence="1 2" key="1">
    <citation type="submission" date="2019-07" db="EMBL/GenBank/DDBJ databases">
        <title>Genomic Encyclopedia of Archaeal and Bacterial Type Strains, Phase II (KMG-II): from individual species to whole genera.</title>
        <authorList>
            <person name="Goeker M."/>
        </authorList>
    </citation>
    <scope>NUCLEOTIDE SEQUENCE [LARGE SCALE GENOMIC DNA]</scope>
    <source>
        <strain evidence="1 2">ATCC BAA-252</strain>
    </source>
</reference>
<proteinExistence type="predicted"/>
<accession>A0A562TJP3</accession>
<organism evidence="1 2">
    <name type="scientific">Roseibium hamelinense</name>
    <dbReference type="NCBI Taxonomy" id="150831"/>
    <lineage>
        <taxon>Bacteria</taxon>
        <taxon>Pseudomonadati</taxon>
        <taxon>Pseudomonadota</taxon>
        <taxon>Alphaproteobacteria</taxon>
        <taxon>Hyphomicrobiales</taxon>
        <taxon>Stappiaceae</taxon>
        <taxon>Roseibium</taxon>
    </lineage>
</organism>
<dbReference type="SUPFAM" id="SSF52172">
    <property type="entry name" value="CheY-like"/>
    <property type="match status" value="1"/>
</dbReference>
<evidence type="ECO:0000313" key="2">
    <source>
        <dbReference type="Proteomes" id="UP000320593"/>
    </source>
</evidence>
<protein>
    <recommendedName>
        <fullName evidence="3">Response regulator receiver domain-containing protein</fullName>
    </recommendedName>
</protein>
<sequence length="390" mass="42642">MDQDSSLIWQGPVWYVGERPPAFSVSGMSDRPGHINLAEGDVDPSAGLPSAIVADMPALAGAGDELTQKLEAALVTLPAEAPLIFLSDGRTPIPSRFKPHGILPQTVSQTALFDQVCKLQRALLRSEEARIRRVVFGRIPGYGAAPHYQGTSGFLVVGLGTRFLDLQAASSPKVDVIGAFSPGIAEIFMSQRAFDAVVLDGSLGDMLENLYQIRMDARFASLPVIAFADQWDDTAMLFKAGATDVLTSNVVEEDLKRRLSTAIRMGKRRRLADRMLAESHRWLLLQMLSGGVREDAYDHYLERAGKALALRGLKICEMKLLPERFSLRAETVMMANDLYTTLLSVADAASREEDLVCVVRDIGPVAVLKNERGRERLQARITSILGHTAL</sequence>
<dbReference type="OrthoDB" id="7799097at2"/>